<evidence type="ECO:0000256" key="2">
    <source>
        <dbReference type="ARBA" id="ARBA00023239"/>
    </source>
</evidence>
<dbReference type="InterPro" id="IPR014748">
    <property type="entry name" value="Enoyl-CoA_hydra_C"/>
</dbReference>
<accession>M7SRP8</accession>
<dbReference type="PANTHER" id="PTHR11941">
    <property type="entry name" value="ENOYL-COA HYDRATASE-RELATED"/>
    <property type="match status" value="1"/>
</dbReference>
<gene>
    <name evidence="4" type="ORF">UCREL1_6082</name>
</gene>
<dbReference type="eggNOG" id="KOG1680">
    <property type="taxonomic scope" value="Eukaryota"/>
</dbReference>
<reference evidence="5" key="1">
    <citation type="journal article" date="2013" name="Genome Announc.">
        <title>Draft genome sequence of the grapevine dieback fungus Eutypa lata UCR-EL1.</title>
        <authorList>
            <person name="Blanco-Ulate B."/>
            <person name="Rolshausen P.E."/>
            <person name="Cantu D."/>
        </authorList>
    </citation>
    <scope>NUCLEOTIDE SEQUENCE [LARGE SCALE GENOMIC DNA]</scope>
    <source>
        <strain evidence="5">UCR-EL1</strain>
    </source>
</reference>
<dbReference type="FunFam" id="3.90.226.10:FF:000009">
    <property type="entry name" value="Carnitinyl-CoA dehydratase"/>
    <property type="match status" value="1"/>
</dbReference>
<evidence type="ECO:0000256" key="1">
    <source>
        <dbReference type="ARBA" id="ARBA00005254"/>
    </source>
</evidence>
<dbReference type="AlphaFoldDB" id="M7SRP8"/>
<dbReference type="PANTHER" id="PTHR11941:SF166">
    <property type="entry name" value="ENOYL-COA HYDRATASE_ISOMERASE FAMILY PROTEIN (AFU_ORTHOLOGUE AFUA_8G01210)"/>
    <property type="match status" value="1"/>
</dbReference>
<dbReference type="GO" id="GO:0005739">
    <property type="term" value="C:mitochondrion"/>
    <property type="evidence" value="ECO:0007669"/>
    <property type="project" value="TreeGrafter"/>
</dbReference>
<dbReference type="FunFam" id="1.10.12.10:FF:000001">
    <property type="entry name" value="Probable enoyl-CoA hydratase, mitochondrial"/>
    <property type="match status" value="1"/>
</dbReference>
<sequence>MANIQSSSLVFADTPVNGVRVITFNRLDKRNALSQALISTFLKRLTEAALDNTVRVIIITGSKSCFSAGADIKEISELDATEAGKRRYLEDLCLGIKAVKKPILAAVEGIALGGGFEVALMCDMIFASRGTRLGLPEVTIGVIPGAGGTQRLTNTLGKYRAMKMIMLGSSITAGEAHANGLVAEIFDDGKVLDNTIAVAEKLANSSSAALSFAKEAICGADELGRNEELERRLYYTSFGTADKKEGINAFLQKRKPRWSKESRKNIPQHHRGLSSKGSAYFLRDIVMLPRTVGRAALGKEIAPTPWAV</sequence>
<dbReference type="OrthoDB" id="2018133at2759"/>
<dbReference type="CDD" id="cd06558">
    <property type="entry name" value="crotonase-like"/>
    <property type="match status" value="1"/>
</dbReference>
<dbReference type="GO" id="GO:0006635">
    <property type="term" value="P:fatty acid beta-oxidation"/>
    <property type="evidence" value="ECO:0007669"/>
    <property type="project" value="TreeGrafter"/>
</dbReference>
<evidence type="ECO:0000313" key="5">
    <source>
        <dbReference type="Proteomes" id="UP000012174"/>
    </source>
</evidence>
<dbReference type="KEGG" id="ela:UCREL1_6082"/>
<proteinExistence type="inferred from homology"/>
<dbReference type="Gene3D" id="1.10.12.10">
    <property type="entry name" value="Lyase 2-enoyl-coa Hydratase, Chain A, domain 2"/>
    <property type="match status" value="1"/>
</dbReference>
<dbReference type="Proteomes" id="UP000012174">
    <property type="component" value="Unassembled WGS sequence"/>
</dbReference>
<comment type="similarity">
    <text evidence="1 3">Belongs to the enoyl-CoA hydratase/isomerase family.</text>
</comment>
<dbReference type="InterPro" id="IPR029045">
    <property type="entry name" value="ClpP/crotonase-like_dom_sf"/>
</dbReference>
<evidence type="ECO:0000256" key="3">
    <source>
        <dbReference type="RuleBase" id="RU003707"/>
    </source>
</evidence>
<dbReference type="InterPro" id="IPR001753">
    <property type="entry name" value="Enoyl-CoA_hydra/iso"/>
</dbReference>
<dbReference type="Gene3D" id="3.90.226.10">
    <property type="entry name" value="2-enoyl-CoA Hydratase, Chain A, domain 1"/>
    <property type="match status" value="1"/>
</dbReference>
<protein>
    <submittedName>
        <fullName evidence="4">Putative enoyl-hydratase isomerase family protein</fullName>
    </submittedName>
</protein>
<dbReference type="GO" id="GO:0016853">
    <property type="term" value="F:isomerase activity"/>
    <property type="evidence" value="ECO:0007669"/>
    <property type="project" value="UniProtKB-KW"/>
</dbReference>
<keyword evidence="5" id="KW-1185">Reference proteome</keyword>
<dbReference type="InterPro" id="IPR018376">
    <property type="entry name" value="Enoyl-CoA_hyd/isom_CS"/>
</dbReference>
<organism evidence="4 5">
    <name type="scientific">Eutypa lata (strain UCR-EL1)</name>
    <name type="common">Grapevine dieback disease fungus</name>
    <name type="synonym">Eutypa armeniacae</name>
    <dbReference type="NCBI Taxonomy" id="1287681"/>
    <lineage>
        <taxon>Eukaryota</taxon>
        <taxon>Fungi</taxon>
        <taxon>Dikarya</taxon>
        <taxon>Ascomycota</taxon>
        <taxon>Pezizomycotina</taxon>
        <taxon>Sordariomycetes</taxon>
        <taxon>Xylariomycetidae</taxon>
        <taxon>Xylariales</taxon>
        <taxon>Diatrypaceae</taxon>
        <taxon>Eutypa</taxon>
    </lineage>
</organism>
<dbReference type="OMA" id="MCADIVI"/>
<dbReference type="EMBL" id="KB706557">
    <property type="protein sequence ID" value="EMR66922.1"/>
    <property type="molecule type" value="Genomic_DNA"/>
</dbReference>
<evidence type="ECO:0000313" key="4">
    <source>
        <dbReference type="EMBL" id="EMR66922.1"/>
    </source>
</evidence>
<dbReference type="GO" id="GO:0016836">
    <property type="term" value="F:hydro-lyase activity"/>
    <property type="evidence" value="ECO:0007669"/>
    <property type="project" value="UniProtKB-ARBA"/>
</dbReference>
<dbReference type="SUPFAM" id="SSF52096">
    <property type="entry name" value="ClpP/crotonase"/>
    <property type="match status" value="1"/>
</dbReference>
<name>M7SRP8_EUTLA</name>
<dbReference type="Pfam" id="PF00378">
    <property type="entry name" value="ECH_1"/>
    <property type="match status" value="1"/>
</dbReference>
<dbReference type="PROSITE" id="PS00166">
    <property type="entry name" value="ENOYL_COA_HYDRATASE"/>
    <property type="match status" value="1"/>
</dbReference>
<keyword evidence="2" id="KW-0456">Lyase</keyword>
<dbReference type="STRING" id="1287681.M7SRP8"/>
<keyword evidence="4" id="KW-0413">Isomerase</keyword>
<dbReference type="HOGENOM" id="CLU_009834_7_6_1"/>